<evidence type="ECO:0000313" key="15">
    <source>
        <dbReference type="EMBL" id="MFC0534242.1"/>
    </source>
</evidence>
<evidence type="ECO:0000259" key="14">
    <source>
        <dbReference type="PROSITE" id="PS50928"/>
    </source>
</evidence>
<dbReference type="PROSITE" id="PS50928">
    <property type="entry name" value="ABC_TM1"/>
    <property type="match status" value="1"/>
</dbReference>
<dbReference type="Proteomes" id="UP001589867">
    <property type="component" value="Unassembled WGS sequence"/>
</dbReference>
<keyword evidence="5 13" id="KW-0812">Transmembrane</keyword>
<keyword evidence="3" id="KW-1003">Cell membrane</keyword>
<dbReference type="Pfam" id="PF19300">
    <property type="entry name" value="BPD_transp_1_N"/>
    <property type="match status" value="1"/>
</dbReference>
<dbReference type="PANTHER" id="PTHR43163:SF6">
    <property type="entry name" value="DIPEPTIDE TRANSPORT SYSTEM PERMEASE PROTEIN DPPB-RELATED"/>
    <property type="match status" value="1"/>
</dbReference>
<dbReference type="PANTHER" id="PTHR43163">
    <property type="entry name" value="DIPEPTIDE TRANSPORT SYSTEM PERMEASE PROTEIN DPPB-RELATED"/>
    <property type="match status" value="1"/>
</dbReference>
<feature type="transmembrane region" description="Helical" evidence="13">
    <location>
        <begin position="192"/>
        <end position="211"/>
    </location>
</feature>
<evidence type="ECO:0000256" key="11">
    <source>
        <dbReference type="ARBA" id="ARBA00038669"/>
    </source>
</evidence>
<evidence type="ECO:0000256" key="7">
    <source>
        <dbReference type="ARBA" id="ARBA00023065"/>
    </source>
</evidence>
<keyword evidence="8" id="KW-0921">Nickel transport</keyword>
<dbReference type="InterPro" id="IPR035906">
    <property type="entry name" value="MetI-like_sf"/>
</dbReference>
<dbReference type="InterPro" id="IPR000515">
    <property type="entry name" value="MetI-like"/>
</dbReference>
<evidence type="ECO:0000256" key="2">
    <source>
        <dbReference type="ARBA" id="ARBA00022448"/>
    </source>
</evidence>
<protein>
    <recommendedName>
        <fullName evidence="12">Nickel import system permease protein NikB</fullName>
    </recommendedName>
</protein>
<feature type="transmembrane region" description="Helical" evidence="13">
    <location>
        <begin position="292"/>
        <end position="315"/>
    </location>
</feature>
<evidence type="ECO:0000256" key="12">
    <source>
        <dbReference type="ARBA" id="ARBA00044774"/>
    </source>
</evidence>
<keyword evidence="7" id="KW-0406">Ion transport</keyword>
<dbReference type="NCBIfam" id="NF045470">
    <property type="entry name" value="Opp2B"/>
    <property type="match status" value="1"/>
</dbReference>
<name>A0ABV6MIJ2_9ACTN</name>
<dbReference type="RefSeq" id="WP_377262901.1">
    <property type="nucleotide sequence ID" value="NZ_JBHLUH010000105.1"/>
</dbReference>
<proteinExistence type="inferred from homology"/>
<evidence type="ECO:0000256" key="1">
    <source>
        <dbReference type="ARBA" id="ARBA00004651"/>
    </source>
</evidence>
<dbReference type="Pfam" id="PF00528">
    <property type="entry name" value="BPD_transp_1"/>
    <property type="match status" value="1"/>
</dbReference>
<dbReference type="InterPro" id="IPR050045">
    <property type="entry name" value="Opp2B"/>
</dbReference>
<keyword evidence="16" id="KW-1185">Reference proteome</keyword>
<evidence type="ECO:0000256" key="8">
    <source>
        <dbReference type="ARBA" id="ARBA00023112"/>
    </source>
</evidence>
<feature type="transmembrane region" description="Helical" evidence="13">
    <location>
        <begin position="153"/>
        <end position="172"/>
    </location>
</feature>
<organism evidence="15 16">
    <name type="scientific">Phytohabitans kaempferiae</name>
    <dbReference type="NCBI Taxonomy" id="1620943"/>
    <lineage>
        <taxon>Bacteria</taxon>
        <taxon>Bacillati</taxon>
        <taxon>Actinomycetota</taxon>
        <taxon>Actinomycetes</taxon>
        <taxon>Micromonosporales</taxon>
        <taxon>Micromonosporaceae</taxon>
    </lineage>
</organism>
<evidence type="ECO:0000256" key="13">
    <source>
        <dbReference type="RuleBase" id="RU363032"/>
    </source>
</evidence>
<evidence type="ECO:0000256" key="4">
    <source>
        <dbReference type="ARBA" id="ARBA00022596"/>
    </source>
</evidence>
<dbReference type="EMBL" id="JBHLUH010000105">
    <property type="protein sequence ID" value="MFC0534242.1"/>
    <property type="molecule type" value="Genomic_DNA"/>
</dbReference>
<keyword evidence="6 13" id="KW-1133">Transmembrane helix</keyword>
<evidence type="ECO:0000256" key="3">
    <source>
        <dbReference type="ARBA" id="ARBA00022475"/>
    </source>
</evidence>
<comment type="caution">
    <text evidence="15">The sequence shown here is derived from an EMBL/GenBank/DDBJ whole genome shotgun (WGS) entry which is preliminary data.</text>
</comment>
<dbReference type="Gene3D" id="1.10.3720.10">
    <property type="entry name" value="MetI-like"/>
    <property type="match status" value="1"/>
</dbReference>
<keyword evidence="2 13" id="KW-0813">Transport</keyword>
<evidence type="ECO:0000256" key="10">
    <source>
        <dbReference type="ARBA" id="ARBA00024202"/>
    </source>
</evidence>
<keyword evidence="9 13" id="KW-0472">Membrane</keyword>
<accession>A0ABV6MIJ2</accession>
<reference evidence="15 16" key="1">
    <citation type="submission" date="2024-09" db="EMBL/GenBank/DDBJ databases">
        <authorList>
            <person name="Sun Q."/>
            <person name="Mori K."/>
        </authorList>
    </citation>
    <scope>NUCLEOTIDE SEQUENCE [LARGE SCALE GENOMIC DNA]</scope>
    <source>
        <strain evidence="15 16">TBRC 3947</strain>
    </source>
</reference>
<dbReference type="CDD" id="cd06261">
    <property type="entry name" value="TM_PBP2"/>
    <property type="match status" value="1"/>
</dbReference>
<comment type="subunit">
    <text evidence="11">The complex is composed of two ATP-binding proteins (NikD and NikE), two transmembrane proteins (NikB and NikC) and a solute-binding protein (NikA).</text>
</comment>
<gene>
    <name evidence="15" type="primary">nikB</name>
    <name evidence="15" type="ORF">ACFFIA_42310</name>
</gene>
<keyword evidence="4" id="KW-0533">Nickel</keyword>
<feature type="transmembrane region" description="Helical" evidence="13">
    <location>
        <begin position="250"/>
        <end position="272"/>
    </location>
</feature>
<feature type="transmembrane region" description="Helical" evidence="13">
    <location>
        <begin position="20"/>
        <end position="41"/>
    </location>
</feature>
<dbReference type="InterPro" id="IPR045621">
    <property type="entry name" value="BPD_transp_1_N"/>
</dbReference>
<evidence type="ECO:0000313" key="16">
    <source>
        <dbReference type="Proteomes" id="UP001589867"/>
    </source>
</evidence>
<evidence type="ECO:0000256" key="5">
    <source>
        <dbReference type="ARBA" id="ARBA00022692"/>
    </source>
</evidence>
<comment type="similarity">
    <text evidence="10">Belongs to the binding-protein-dependent transport system permease family. OppBC subfamily.</text>
</comment>
<feature type="domain" description="ABC transmembrane type-1" evidence="14">
    <location>
        <begin position="114"/>
        <end position="315"/>
    </location>
</feature>
<evidence type="ECO:0000256" key="9">
    <source>
        <dbReference type="ARBA" id="ARBA00023136"/>
    </source>
</evidence>
<comment type="subcellular location">
    <subcellularLocation>
        <location evidence="1 13">Cell membrane</location>
        <topology evidence="1 13">Multi-pass membrane protein</topology>
    </subcellularLocation>
</comment>
<feature type="transmembrane region" description="Helical" evidence="13">
    <location>
        <begin position="120"/>
        <end position="141"/>
    </location>
</feature>
<evidence type="ECO:0000256" key="6">
    <source>
        <dbReference type="ARBA" id="ARBA00022989"/>
    </source>
</evidence>
<sequence length="329" mass="34778">MGPAVDVDRRLMLRYIGLRLAVTVPVLLGISVVVFAMVRFIPGDPSHAILLSMVEPGADISRLEQDLATLRADLGLDRPYPVQYAQWLSDVATGNLGTSLRSGGPVLDELLLRLPATLELAAAAFAVMVVVAVPTGIVGAAHHGTAADRLARLLALVGVSVPGFLLGLLLMYGFSARLGWLPTFGRGTPAHLVLPAVTLGLGLAAGVSRLLRAALLDALSQPYIVTAEAKGLRWRAVLLRHALRNALLPVLTNTGLVVGGLLGGAVIVETVFSWPGVGRYIVDAIASRDYPVIQAFVLAMSVLYVVVNLAVDIAYRFADPRVRVEGVRA</sequence>
<dbReference type="SUPFAM" id="SSF161098">
    <property type="entry name" value="MetI-like"/>
    <property type="match status" value="1"/>
</dbReference>